<evidence type="ECO:0000256" key="7">
    <source>
        <dbReference type="ARBA" id="ARBA00022777"/>
    </source>
</evidence>
<sequence>MAWTKRRLLGQGAFGKVFLAQSSELLAECRRPSDVPVVALKCAKQGDSQSLLREEHVYTILGDSRYILKFLESGWGRDSNGNPEYCLALEFASGGTLKNHLGGRTLCESVASRYTKMLLKGLEHVHQNGYVHCDLKPDNVLVFPTGDAQEDVCLKLADFGRAKRRWQTGSLRLRGTLEYSSPEAVARGEHEVAADIWALGCIVYLMLHGHGMWDHLRGAGNSVLWNSIAQFQGRHLGFIVKENLSIFSSKWRISQVCNATSTTSSEVKVATAFSCESESVFSGKDSRAALQASFACKAHNQSESYLANNQIRSSFKVAVLGAAGGTPELGDALKGVDVVIIPAGLPGKPGMTRDDLFNINANIVKTLVEAVADNCPDAFIHIIHNPVNSTVPIAAEVLKQKGVYDPKFPISFFGVTTLDVVRSNTFVAQKKNLKLIDVDVPVIGGHAGITILPLLSKTKPSVTFTDKEVDSECWNRSCGCQGWGRIRYPVNGICCCKIC</sequence>
<dbReference type="GO" id="GO:0030060">
    <property type="term" value="F:L-malate dehydrogenase (NAD+) activity"/>
    <property type="evidence" value="ECO:0007669"/>
    <property type="project" value="UniProtKB-EC"/>
</dbReference>
<dbReference type="InterPro" id="IPR000719">
    <property type="entry name" value="Prot_kinase_dom"/>
</dbReference>
<accession>A0AAD8GSH5</accession>
<dbReference type="PROSITE" id="PS00107">
    <property type="entry name" value="PROTEIN_KINASE_ATP"/>
    <property type="match status" value="1"/>
</dbReference>
<dbReference type="InterPro" id="IPR008271">
    <property type="entry name" value="Ser/Thr_kinase_AS"/>
</dbReference>
<evidence type="ECO:0000256" key="6">
    <source>
        <dbReference type="ARBA" id="ARBA00022741"/>
    </source>
</evidence>
<dbReference type="InterPro" id="IPR011009">
    <property type="entry name" value="Kinase-like_dom_sf"/>
</dbReference>
<keyword evidence="10" id="KW-0520">NAD</keyword>
<dbReference type="InterPro" id="IPR001236">
    <property type="entry name" value="Lactate/malate_DH_N"/>
</dbReference>
<organism evidence="14 15">
    <name type="scientific">Heracleum sosnowskyi</name>
    <dbReference type="NCBI Taxonomy" id="360622"/>
    <lineage>
        <taxon>Eukaryota</taxon>
        <taxon>Viridiplantae</taxon>
        <taxon>Streptophyta</taxon>
        <taxon>Embryophyta</taxon>
        <taxon>Tracheophyta</taxon>
        <taxon>Spermatophyta</taxon>
        <taxon>Magnoliopsida</taxon>
        <taxon>eudicotyledons</taxon>
        <taxon>Gunneridae</taxon>
        <taxon>Pentapetalae</taxon>
        <taxon>asterids</taxon>
        <taxon>campanulids</taxon>
        <taxon>Apiales</taxon>
        <taxon>Apiaceae</taxon>
        <taxon>Apioideae</taxon>
        <taxon>apioid superclade</taxon>
        <taxon>Tordylieae</taxon>
        <taxon>Tordyliinae</taxon>
        <taxon>Heracleum</taxon>
    </lineage>
</organism>
<dbReference type="Gene3D" id="1.10.510.10">
    <property type="entry name" value="Transferase(Phosphotransferase) domain 1"/>
    <property type="match status" value="1"/>
</dbReference>
<keyword evidence="6 11" id="KW-0547">Nucleotide-binding</keyword>
<dbReference type="PROSITE" id="PS50011">
    <property type="entry name" value="PROTEIN_KINASE_DOM"/>
    <property type="match status" value="1"/>
</dbReference>
<dbReference type="PROSITE" id="PS00108">
    <property type="entry name" value="PROTEIN_KINASE_ST"/>
    <property type="match status" value="1"/>
</dbReference>
<feature type="binding site" evidence="11">
    <location>
        <position position="41"/>
    </location>
    <ligand>
        <name>ATP</name>
        <dbReference type="ChEBI" id="CHEBI:30616"/>
    </ligand>
</feature>
<evidence type="ECO:0000256" key="1">
    <source>
        <dbReference type="ARBA" id="ARBA00008824"/>
    </source>
</evidence>
<dbReference type="PROSITE" id="PS00068">
    <property type="entry name" value="MDH"/>
    <property type="match status" value="1"/>
</dbReference>
<dbReference type="EC" id="1.1.1.37" evidence="3"/>
<dbReference type="GO" id="GO:0006099">
    <property type="term" value="P:tricarboxylic acid cycle"/>
    <property type="evidence" value="ECO:0007669"/>
    <property type="project" value="UniProtKB-KW"/>
</dbReference>
<dbReference type="SUPFAM" id="SSF56327">
    <property type="entry name" value="LDH C-terminal domain-like"/>
    <property type="match status" value="1"/>
</dbReference>
<evidence type="ECO:0000313" key="15">
    <source>
        <dbReference type="Proteomes" id="UP001237642"/>
    </source>
</evidence>
<keyword evidence="12" id="KW-0723">Serine/threonine-protein kinase</keyword>
<dbReference type="InterPro" id="IPR017441">
    <property type="entry name" value="Protein_kinase_ATP_BS"/>
</dbReference>
<keyword evidence="7" id="KW-0418">Kinase</keyword>
<dbReference type="InterPro" id="IPR036291">
    <property type="entry name" value="NAD(P)-bd_dom_sf"/>
</dbReference>
<dbReference type="GO" id="GO:0006108">
    <property type="term" value="P:malate metabolic process"/>
    <property type="evidence" value="ECO:0007669"/>
    <property type="project" value="InterPro"/>
</dbReference>
<evidence type="ECO:0000256" key="3">
    <source>
        <dbReference type="ARBA" id="ARBA00012995"/>
    </source>
</evidence>
<dbReference type="Pfam" id="PF02866">
    <property type="entry name" value="Ldh_1_C"/>
    <property type="match status" value="1"/>
</dbReference>
<evidence type="ECO:0000256" key="12">
    <source>
        <dbReference type="RuleBase" id="RU000304"/>
    </source>
</evidence>
<comment type="subunit">
    <text evidence="2">Homodimer.</text>
</comment>
<reference evidence="14" key="1">
    <citation type="submission" date="2023-02" db="EMBL/GenBank/DDBJ databases">
        <title>Genome of toxic invasive species Heracleum sosnowskyi carries increased number of genes despite the absence of recent whole-genome duplications.</title>
        <authorList>
            <person name="Schelkunov M."/>
            <person name="Shtratnikova V."/>
            <person name="Makarenko M."/>
            <person name="Klepikova A."/>
            <person name="Omelchenko D."/>
            <person name="Novikova G."/>
            <person name="Obukhova E."/>
            <person name="Bogdanov V."/>
            <person name="Penin A."/>
            <person name="Logacheva M."/>
        </authorList>
    </citation>
    <scope>NUCLEOTIDE SEQUENCE</scope>
    <source>
        <strain evidence="14">Hsosn_3</strain>
        <tissue evidence="14">Leaf</tissue>
    </source>
</reference>
<dbReference type="SUPFAM" id="SSF51735">
    <property type="entry name" value="NAD(P)-binding Rossmann-fold domains"/>
    <property type="match status" value="1"/>
</dbReference>
<dbReference type="SUPFAM" id="SSF56112">
    <property type="entry name" value="Protein kinase-like (PK-like)"/>
    <property type="match status" value="1"/>
</dbReference>
<dbReference type="GO" id="GO:0005739">
    <property type="term" value="C:mitochondrion"/>
    <property type="evidence" value="ECO:0007669"/>
    <property type="project" value="TreeGrafter"/>
</dbReference>
<keyword evidence="4" id="KW-0816">Tricarboxylic acid cycle</keyword>
<reference evidence="14" key="2">
    <citation type="submission" date="2023-05" db="EMBL/GenBank/DDBJ databases">
        <authorList>
            <person name="Schelkunov M.I."/>
        </authorList>
    </citation>
    <scope>NUCLEOTIDE SEQUENCE</scope>
    <source>
        <strain evidence="14">Hsosn_3</strain>
        <tissue evidence="14">Leaf</tissue>
    </source>
</reference>
<dbReference type="PANTHER" id="PTHR11540:SF16">
    <property type="entry name" value="MALATE DEHYDROGENASE, MITOCHONDRIAL"/>
    <property type="match status" value="1"/>
</dbReference>
<dbReference type="InterPro" id="IPR022383">
    <property type="entry name" value="Lactate/malate_DH_C"/>
</dbReference>
<evidence type="ECO:0000259" key="13">
    <source>
        <dbReference type="PROSITE" id="PS50011"/>
    </source>
</evidence>
<proteinExistence type="inferred from homology"/>
<evidence type="ECO:0000313" key="14">
    <source>
        <dbReference type="EMBL" id="KAK1353547.1"/>
    </source>
</evidence>
<gene>
    <name evidence="14" type="ORF">POM88_051912</name>
</gene>
<dbReference type="InterPro" id="IPR015955">
    <property type="entry name" value="Lactate_DH/Glyco_Ohase_4_C"/>
</dbReference>
<evidence type="ECO:0000256" key="9">
    <source>
        <dbReference type="ARBA" id="ARBA00023002"/>
    </source>
</evidence>
<evidence type="ECO:0000256" key="4">
    <source>
        <dbReference type="ARBA" id="ARBA00022532"/>
    </source>
</evidence>
<dbReference type="AlphaFoldDB" id="A0AAD8GSH5"/>
<name>A0AAD8GSH5_9APIA</name>
<comment type="similarity">
    <text evidence="1">Belongs to the LDH/MDH superfamily. MDH type 1 family.</text>
</comment>
<keyword evidence="5" id="KW-0808">Transferase</keyword>
<comment type="similarity">
    <text evidence="12">Belongs to the protein kinase superfamily.</text>
</comment>
<keyword evidence="9" id="KW-0560">Oxidoreductase</keyword>
<evidence type="ECO:0000256" key="10">
    <source>
        <dbReference type="ARBA" id="ARBA00023027"/>
    </source>
</evidence>
<dbReference type="Proteomes" id="UP001237642">
    <property type="component" value="Unassembled WGS sequence"/>
</dbReference>
<evidence type="ECO:0000256" key="5">
    <source>
        <dbReference type="ARBA" id="ARBA00022679"/>
    </source>
</evidence>
<dbReference type="Gene3D" id="3.90.110.10">
    <property type="entry name" value="Lactate dehydrogenase/glycoside hydrolase, family 4, C-terminal"/>
    <property type="match status" value="1"/>
</dbReference>
<dbReference type="PANTHER" id="PTHR11540">
    <property type="entry name" value="MALATE AND LACTATE DEHYDROGENASE"/>
    <property type="match status" value="1"/>
</dbReference>
<protein>
    <recommendedName>
        <fullName evidence="3">malate dehydrogenase</fullName>
        <ecNumber evidence="3">1.1.1.37</ecNumber>
    </recommendedName>
</protein>
<keyword evidence="15" id="KW-1185">Reference proteome</keyword>
<feature type="domain" description="Protein kinase" evidence="13">
    <location>
        <begin position="3"/>
        <end position="306"/>
    </location>
</feature>
<evidence type="ECO:0000256" key="2">
    <source>
        <dbReference type="ARBA" id="ARBA00011738"/>
    </source>
</evidence>
<comment type="caution">
    <text evidence="14">The sequence shown here is derived from an EMBL/GenBank/DDBJ whole genome shotgun (WGS) entry which is preliminary data.</text>
</comment>
<dbReference type="GO" id="GO:0004674">
    <property type="term" value="F:protein serine/threonine kinase activity"/>
    <property type="evidence" value="ECO:0007669"/>
    <property type="project" value="UniProtKB-KW"/>
</dbReference>
<evidence type="ECO:0000256" key="11">
    <source>
        <dbReference type="PROSITE-ProRule" id="PRU10141"/>
    </source>
</evidence>
<dbReference type="Pfam" id="PF00069">
    <property type="entry name" value="Pkinase"/>
    <property type="match status" value="1"/>
</dbReference>
<dbReference type="SMART" id="SM00220">
    <property type="entry name" value="S_TKc"/>
    <property type="match status" value="1"/>
</dbReference>
<dbReference type="EMBL" id="JAUIZM010000012">
    <property type="protein sequence ID" value="KAK1353547.1"/>
    <property type="molecule type" value="Genomic_DNA"/>
</dbReference>
<keyword evidence="8 11" id="KW-0067">ATP-binding</keyword>
<dbReference type="GO" id="GO:0005524">
    <property type="term" value="F:ATP binding"/>
    <property type="evidence" value="ECO:0007669"/>
    <property type="project" value="UniProtKB-UniRule"/>
</dbReference>
<dbReference type="InterPro" id="IPR001252">
    <property type="entry name" value="Malate_DH_AS"/>
</dbReference>
<evidence type="ECO:0000256" key="8">
    <source>
        <dbReference type="ARBA" id="ARBA00022840"/>
    </source>
</evidence>
<dbReference type="Pfam" id="PF00056">
    <property type="entry name" value="Ldh_1_N"/>
    <property type="match status" value="1"/>
</dbReference>
<dbReference type="Gene3D" id="3.40.50.720">
    <property type="entry name" value="NAD(P)-binding Rossmann-like Domain"/>
    <property type="match status" value="1"/>
</dbReference>